<accession>A0A9X9LJ88</accession>
<reference evidence="2 3" key="1">
    <citation type="submission" date="2018-10" db="EMBL/GenBank/DDBJ databases">
        <authorList>
            <person name="Ekblom R."/>
            <person name="Jareborg N."/>
        </authorList>
    </citation>
    <scope>NUCLEOTIDE SEQUENCE [LARGE SCALE GENOMIC DNA]</scope>
    <source>
        <tissue evidence="2">Muscle</tissue>
    </source>
</reference>
<proteinExistence type="inferred from homology"/>
<dbReference type="Pfam" id="PF09341">
    <property type="entry name" value="Pcc1"/>
    <property type="match status" value="1"/>
</dbReference>
<dbReference type="EMBL" id="CYRY02005155">
    <property type="protein sequence ID" value="VCW69606.1"/>
    <property type="molecule type" value="Genomic_DNA"/>
</dbReference>
<comment type="caution">
    <text evidence="2">The sequence shown here is derived from an EMBL/GenBank/DDBJ whole genome shotgun (WGS) entry which is preliminary data.</text>
</comment>
<protein>
    <submittedName>
        <fullName evidence="2">Uncharacterized protein</fullName>
    </submittedName>
</protein>
<gene>
    <name evidence="2" type="ORF">BN2614_LOCUS4</name>
</gene>
<evidence type="ECO:0000313" key="3">
    <source>
        <dbReference type="Proteomes" id="UP000269945"/>
    </source>
</evidence>
<dbReference type="InterPro" id="IPR015419">
    <property type="entry name" value="CTAG/Pcc1"/>
</dbReference>
<keyword evidence="3" id="KW-1185">Reference proteome</keyword>
<sequence length="63" mass="6683">MEAEIAHRFMTPNAELQGPVRKELNVNGNILTVLVLQWSGGGWWRVAGDSASSGGAVMGTGKE</sequence>
<comment type="similarity">
    <text evidence="1">Belongs to the CTAG/PCC1 family.</text>
</comment>
<organism evidence="2 3">
    <name type="scientific">Gulo gulo</name>
    <name type="common">Wolverine</name>
    <name type="synonym">Gluton</name>
    <dbReference type="NCBI Taxonomy" id="48420"/>
    <lineage>
        <taxon>Eukaryota</taxon>
        <taxon>Metazoa</taxon>
        <taxon>Chordata</taxon>
        <taxon>Craniata</taxon>
        <taxon>Vertebrata</taxon>
        <taxon>Euteleostomi</taxon>
        <taxon>Mammalia</taxon>
        <taxon>Eutheria</taxon>
        <taxon>Laurasiatheria</taxon>
        <taxon>Carnivora</taxon>
        <taxon>Caniformia</taxon>
        <taxon>Musteloidea</taxon>
        <taxon>Mustelidae</taxon>
        <taxon>Guloninae</taxon>
        <taxon>Gulo</taxon>
    </lineage>
</organism>
<evidence type="ECO:0000256" key="1">
    <source>
        <dbReference type="ARBA" id="ARBA00007073"/>
    </source>
</evidence>
<evidence type="ECO:0000313" key="2">
    <source>
        <dbReference type="EMBL" id="VCW69606.1"/>
    </source>
</evidence>
<dbReference type="Proteomes" id="UP000269945">
    <property type="component" value="Unassembled WGS sequence"/>
</dbReference>
<dbReference type="AlphaFoldDB" id="A0A9X9LJ88"/>
<name>A0A9X9LJ88_GULGU</name>